<dbReference type="Pfam" id="PF13649">
    <property type="entry name" value="Methyltransf_25"/>
    <property type="match status" value="1"/>
</dbReference>
<keyword evidence="2 4" id="KW-0808">Transferase</keyword>
<protein>
    <submittedName>
        <fullName evidence="4">Class I SAM-dependent methyltransferase</fullName>
    </submittedName>
</protein>
<organism evidence="4 5">
    <name type="scientific">Streptomyces lonarensis</name>
    <dbReference type="NCBI Taxonomy" id="700599"/>
    <lineage>
        <taxon>Bacteria</taxon>
        <taxon>Bacillati</taxon>
        <taxon>Actinomycetota</taxon>
        <taxon>Actinomycetes</taxon>
        <taxon>Kitasatosporales</taxon>
        <taxon>Streptomycetaceae</taxon>
        <taxon>Streptomyces</taxon>
    </lineage>
</organism>
<evidence type="ECO:0000313" key="4">
    <source>
        <dbReference type="EMBL" id="NJQ07822.1"/>
    </source>
</evidence>
<proteinExistence type="predicted"/>
<dbReference type="GO" id="GO:0032259">
    <property type="term" value="P:methylation"/>
    <property type="evidence" value="ECO:0007669"/>
    <property type="project" value="UniProtKB-KW"/>
</dbReference>
<dbReference type="SUPFAM" id="SSF53335">
    <property type="entry name" value="S-adenosyl-L-methionine-dependent methyltransferases"/>
    <property type="match status" value="1"/>
</dbReference>
<keyword evidence="1 4" id="KW-0489">Methyltransferase</keyword>
<dbReference type="InterPro" id="IPR029063">
    <property type="entry name" value="SAM-dependent_MTases_sf"/>
</dbReference>
<dbReference type="PANTHER" id="PTHR43861:SF1">
    <property type="entry name" value="TRANS-ACONITATE 2-METHYLTRANSFERASE"/>
    <property type="match status" value="1"/>
</dbReference>
<evidence type="ECO:0000256" key="1">
    <source>
        <dbReference type="ARBA" id="ARBA00022603"/>
    </source>
</evidence>
<dbReference type="Proteomes" id="UP000578686">
    <property type="component" value="Unassembled WGS sequence"/>
</dbReference>
<dbReference type="GO" id="GO:0017000">
    <property type="term" value="P:antibiotic biosynthetic process"/>
    <property type="evidence" value="ECO:0007669"/>
    <property type="project" value="UniProtKB-ARBA"/>
</dbReference>
<keyword evidence="5" id="KW-1185">Reference proteome</keyword>
<dbReference type="PANTHER" id="PTHR43861">
    <property type="entry name" value="TRANS-ACONITATE 2-METHYLTRANSFERASE-RELATED"/>
    <property type="match status" value="1"/>
</dbReference>
<reference evidence="4 5" key="1">
    <citation type="submission" date="2020-03" db="EMBL/GenBank/DDBJ databases">
        <title>Draft genome of Streptomyces sp. ventii, isolated from the Axial Seamount in the Pacific Ocean, and resequencing of the two type strains Streptomyces lonarensis strain NCL 716 and Streptomyces bohaiensis strain 11A07.</title>
        <authorList>
            <person name="Loughran R.M."/>
            <person name="Pfannmuller K.M."/>
            <person name="Wasson B.J."/>
            <person name="Deadmond M.C."/>
            <person name="Paddock B.E."/>
            <person name="Koyack M.J."/>
            <person name="Gallegos D.A."/>
            <person name="Mitchell E.A."/>
            <person name="Ushijima B."/>
            <person name="Saw J.H."/>
            <person name="Mcphail K.L."/>
            <person name="Videau P."/>
        </authorList>
    </citation>
    <scope>NUCLEOTIDE SEQUENCE [LARGE SCALE GENOMIC DNA]</scope>
    <source>
        <strain evidence="4 5">NCL716</strain>
    </source>
</reference>
<dbReference type="InterPro" id="IPR041698">
    <property type="entry name" value="Methyltransf_25"/>
</dbReference>
<evidence type="ECO:0000259" key="3">
    <source>
        <dbReference type="Pfam" id="PF13649"/>
    </source>
</evidence>
<feature type="domain" description="Methyltransferase" evidence="3">
    <location>
        <begin position="54"/>
        <end position="149"/>
    </location>
</feature>
<comment type="caution">
    <text evidence="4">The sequence shown here is derived from an EMBL/GenBank/DDBJ whole genome shotgun (WGS) entry which is preliminary data.</text>
</comment>
<sequence length="242" mass="26019">METPAFRPDETDFAGAEHLDPAFVAGFDRKQGSPDPAEDIAALRDHGVGARSTVVDLGAGTGQFALAAARAFGAVVAVDVSPAMQDHLERAAAARGLTNVRPVRAGFLSYEHRGAPVDAVHTRHALHQLPDVWKAVALQRIAELLRPGGLLLLTDLVYDCSPAEAEPLFRQWVAGAAAVNAADGYTAADYAEHLRTEFSTFRWLLEPMLDRAGFEVLRSEYRGRVFARYLCRRVGGASPGSG</sequence>
<evidence type="ECO:0000256" key="2">
    <source>
        <dbReference type="ARBA" id="ARBA00022679"/>
    </source>
</evidence>
<name>A0A7X6D429_9ACTN</name>
<dbReference type="CDD" id="cd02440">
    <property type="entry name" value="AdoMet_MTases"/>
    <property type="match status" value="1"/>
</dbReference>
<evidence type="ECO:0000313" key="5">
    <source>
        <dbReference type="Proteomes" id="UP000578686"/>
    </source>
</evidence>
<accession>A0A7X6D429</accession>
<gene>
    <name evidence="4" type="ORF">HCN56_20085</name>
</gene>
<dbReference type="EMBL" id="JAAVJD010000203">
    <property type="protein sequence ID" value="NJQ07822.1"/>
    <property type="molecule type" value="Genomic_DNA"/>
</dbReference>
<dbReference type="GO" id="GO:0008168">
    <property type="term" value="F:methyltransferase activity"/>
    <property type="evidence" value="ECO:0007669"/>
    <property type="project" value="UniProtKB-KW"/>
</dbReference>
<dbReference type="AlphaFoldDB" id="A0A7X6D429"/>
<dbReference type="Gene3D" id="3.40.50.150">
    <property type="entry name" value="Vaccinia Virus protein VP39"/>
    <property type="match status" value="1"/>
</dbReference>